<keyword evidence="8 9" id="KW-0539">Nucleus</keyword>
<dbReference type="Proteomes" id="UP000812966">
    <property type="component" value="Unassembled WGS sequence"/>
</dbReference>
<dbReference type="InterPro" id="IPR013598">
    <property type="entry name" value="Exportin-1/Importin-b-like"/>
</dbReference>
<dbReference type="GO" id="GO:0005737">
    <property type="term" value="C:cytoplasm"/>
    <property type="evidence" value="ECO:0007669"/>
    <property type="project" value="UniProtKB-SubCell"/>
</dbReference>
<accession>A0A8K0JPJ4</accession>
<dbReference type="GO" id="GO:0071528">
    <property type="term" value="P:tRNA re-export from nucleus"/>
    <property type="evidence" value="ECO:0007669"/>
    <property type="project" value="UniProtKB-UniRule"/>
</dbReference>
<evidence type="ECO:0000256" key="3">
    <source>
        <dbReference type="ARBA" id="ARBA00018928"/>
    </source>
</evidence>
<sequence>MADQSQHVVQIPQAVNIAASQDASISQELRTQAIDYLTKVRELSEETWKACLTLYLQGAGASATNPVGRDGKEKLSHELRVYCLQIVDDVLGNKPEVIAEQDLLTLHQALMSYVQTEFVEGSAEQGLSFIRNKFCYTLTLCFLRLYPSPVPDFLSPFLSFLNFPQSSTQAQNLQPTIVTLRMLCEIAGEVHDPLLKSARKWTAERNNRDGQVRDSLRVRGEVKIILDGLVSLVEQGIKSEGQPMMQEVLEWSMNTLATWAPWVDINASVTPDSLALYRKLVEHPSPRYRNVALSVYSILLHKGTKTSAEKLQIVQVLDVMAFVGPLEEKTRLSGKAPADVEDEEVAFRVALGKVLAAYGTEALKMSEDESADPALRSETEAMCYRTLPMLLKFVEDNNNDIYEAVSPLLTDIMRIYKKARKANENGYVLPQDKAQFFATLLETLVSQMQWPVDSEWDPADPGEEEDDDYEAFNQRRMRIRSEIDQIAQIDSELTKSRIVAFVSETFNQIQSRGPSAVSWQQAELAVHLTYIYGELQRTSTQGREIFFNIPAEITNALREKAKERAERYRELNATGEDLPDAQIPLPTREHVDFDQFSLTPQGQMLEQAIQAGILTYPHSAVTLQYLECVSRYSEFYKCKRQHIQPVLEAFVDQRGIHNDKMAVRQRVIYLFSKFIKDARRYIDKAFVPAILNGISDALPIVAVLPEVENPGDDVLVKATTGSQPFDTHVYLYEAVGTLISLVRDPEQQNPMLQAAFGPLIQELATSVQRSASGVRPELVQVLQVHHVIVAIGAFARGFPEPGEVPPSTAPSWVAAFEQPSQAVLQALEAYKSYRIIRDAARSAMAGIIGALATRGTHLVAPLVIHTVDLFEPQELLEFFGFLGMLAHRLRADIKPILEELFPILFDRVYALLATPATGTDETILQGNMKRGYLSFLQTIFTDDLQDMFLSDRNKPRLDGFINHLLSIATDKSERSDRSAQKAAIFLLMRTVQTWASQPGLPTAFLTEAALLNKESKKQVKVNGNVLTSGNASSPGSGSVAGGQVVPGYETVAYERIVPAMFQTILDPEFKAKDGQASLVIHEVGNLLRELIAARGKEAVEYLESRLLPSTGCPSAAAQELLVHMRSETAKDFKKFFADFMKEWKAGLGSA</sequence>
<dbReference type="PANTHER" id="PTHR15952:SF11">
    <property type="entry name" value="EXPORTIN-T"/>
    <property type="match status" value="1"/>
</dbReference>
<evidence type="ECO:0000256" key="6">
    <source>
        <dbReference type="ARBA" id="ARBA00022555"/>
    </source>
</evidence>
<keyword evidence="6 9" id="KW-0820">tRNA-binding</keyword>
<evidence type="ECO:0000313" key="12">
    <source>
        <dbReference type="EMBL" id="KAG7562482.1"/>
    </source>
</evidence>
<comment type="similarity">
    <text evidence="2 9">Belongs to the exportin family.</text>
</comment>
<dbReference type="GO" id="GO:0005643">
    <property type="term" value="C:nuclear pore"/>
    <property type="evidence" value="ECO:0007669"/>
    <property type="project" value="TreeGrafter"/>
</dbReference>
<name>A0A8K0JPJ4_9TREE</name>
<dbReference type="AlphaFoldDB" id="A0A8K0JPJ4"/>
<comment type="function">
    <text evidence="9">tRNA nucleus export receptor which facilitates tRNA translocation across the nuclear pore complex.</text>
</comment>
<evidence type="ECO:0000256" key="5">
    <source>
        <dbReference type="ARBA" id="ARBA00022490"/>
    </source>
</evidence>
<protein>
    <recommendedName>
        <fullName evidence="3 9">Exportin-T</fullName>
    </recommendedName>
    <alternativeName>
        <fullName evidence="9">Exportin(tRNA)</fullName>
    </alternativeName>
    <alternativeName>
        <fullName evidence="9">tRNA exportin</fullName>
    </alternativeName>
</protein>
<keyword evidence="5 9" id="KW-0963">Cytoplasm</keyword>
<feature type="domain" description="Exportin-T C-terminal" evidence="11">
    <location>
        <begin position="598"/>
        <end position="1142"/>
    </location>
</feature>
<evidence type="ECO:0000256" key="9">
    <source>
        <dbReference type="RuleBase" id="RU366037"/>
    </source>
</evidence>
<evidence type="ECO:0000256" key="4">
    <source>
        <dbReference type="ARBA" id="ARBA00022448"/>
    </source>
</evidence>
<feature type="domain" description="Exportin-1/Importin-beta-like" evidence="10">
    <location>
        <begin position="128"/>
        <end position="293"/>
    </location>
</feature>
<proteinExistence type="inferred from homology"/>
<evidence type="ECO:0000256" key="1">
    <source>
        <dbReference type="ARBA" id="ARBA00004496"/>
    </source>
</evidence>
<dbReference type="EMBL" id="JABELV010000031">
    <property type="protein sequence ID" value="KAG7562482.1"/>
    <property type="molecule type" value="Genomic_DNA"/>
</dbReference>
<reference evidence="12" key="1">
    <citation type="submission" date="2020-04" db="EMBL/GenBank/DDBJ databases">
        <title>Analysis of mating type loci in Filobasidium floriforme.</title>
        <authorList>
            <person name="Nowrousian M."/>
        </authorList>
    </citation>
    <scope>NUCLEOTIDE SEQUENCE</scope>
    <source>
        <strain evidence="12">CBS 6242</strain>
    </source>
</reference>
<dbReference type="GO" id="GO:0016363">
    <property type="term" value="C:nuclear matrix"/>
    <property type="evidence" value="ECO:0007669"/>
    <property type="project" value="TreeGrafter"/>
</dbReference>
<dbReference type="GO" id="GO:0031267">
    <property type="term" value="F:small GTPase binding"/>
    <property type="evidence" value="ECO:0007669"/>
    <property type="project" value="InterPro"/>
</dbReference>
<gene>
    <name evidence="12" type="ORF">FFLO_02061</name>
</gene>
<dbReference type="GO" id="GO:0000049">
    <property type="term" value="F:tRNA binding"/>
    <property type="evidence" value="ECO:0007669"/>
    <property type="project" value="UniProtKB-UniRule"/>
</dbReference>
<dbReference type="PANTHER" id="PTHR15952">
    <property type="entry name" value="EXPORTIN-T/LOS1"/>
    <property type="match status" value="1"/>
</dbReference>
<evidence type="ECO:0000313" key="13">
    <source>
        <dbReference type="Proteomes" id="UP000812966"/>
    </source>
</evidence>
<organism evidence="12 13">
    <name type="scientific">Filobasidium floriforme</name>
    <dbReference type="NCBI Taxonomy" id="5210"/>
    <lineage>
        <taxon>Eukaryota</taxon>
        <taxon>Fungi</taxon>
        <taxon>Dikarya</taxon>
        <taxon>Basidiomycota</taxon>
        <taxon>Agaricomycotina</taxon>
        <taxon>Tremellomycetes</taxon>
        <taxon>Filobasidiales</taxon>
        <taxon>Filobasidiaceae</taxon>
        <taxon>Filobasidium</taxon>
    </lineage>
</organism>
<evidence type="ECO:0000259" key="11">
    <source>
        <dbReference type="Pfam" id="PF19282"/>
    </source>
</evidence>
<dbReference type="InterPro" id="IPR045546">
    <property type="entry name" value="Exportin-T_C"/>
</dbReference>
<dbReference type="Pfam" id="PF08389">
    <property type="entry name" value="Xpo1"/>
    <property type="match status" value="1"/>
</dbReference>
<dbReference type="InterPro" id="IPR011989">
    <property type="entry name" value="ARM-like"/>
</dbReference>
<comment type="subcellular location">
    <subcellularLocation>
        <location evidence="1 9">Cytoplasm</location>
    </subcellularLocation>
    <subcellularLocation>
        <location evidence="9">Nucleus</location>
    </subcellularLocation>
    <text evidence="9">Shuttles between the nucleus and the cytoplasm.</text>
</comment>
<keyword evidence="4 9" id="KW-0813">Transport</keyword>
<dbReference type="InterPro" id="IPR040017">
    <property type="entry name" value="XPOT"/>
</dbReference>
<dbReference type="SUPFAM" id="SSF48371">
    <property type="entry name" value="ARM repeat"/>
    <property type="match status" value="1"/>
</dbReference>
<dbReference type="Pfam" id="PF19282">
    <property type="entry name" value="Exportin-T"/>
    <property type="match status" value="2"/>
</dbReference>
<dbReference type="OrthoDB" id="26399at2759"/>
<evidence type="ECO:0000256" key="2">
    <source>
        <dbReference type="ARBA" id="ARBA00009466"/>
    </source>
</evidence>
<feature type="domain" description="Exportin-T C-terminal" evidence="11">
    <location>
        <begin position="376"/>
        <end position="537"/>
    </location>
</feature>
<keyword evidence="7 9" id="KW-0694">RNA-binding</keyword>
<evidence type="ECO:0000259" key="10">
    <source>
        <dbReference type="Pfam" id="PF08389"/>
    </source>
</evidence>
<keyword evidence="13" id="KW-1185">Reference proteome</keyword>
<evidence type="ECO:0000256" key="8">
    <source>
        <dbReference type="ARBA" id="ARBA00023242"/>
    </source>
</evidence>
<dbReference type="InterPro" id="IPR016024">
    <property type="entry name" value="ARM-type_fold"/>
</dbReference>
<dbReference type="Gene3D" id="1.25.10.10">
    <property type="entry name" value="Leucine-rich Repeat Variant"/>
    <property type="match status" value="1"/>
</dbReference>
<comment type="caution">
    <text evidence="12">The sequence shown here is derived from an EMBL/GenBank/DDBJ whole genome shotgun (WGS) entry which is preliminary data.</text>
</comment>
<evidence type="ECO:0000256" key="7">
    <source>
        <dbReference type="ARBA" id="ARBA00022884"/>
    </source>
</evidence>